<feature type="transmembrane region" description="Helical" evidence="1">
    <location>
        <begin position="924"/>
        <end position="943"/>
    </location>
</feature>
<dbReference type="SUPFAM" id="SSF82714">
    <property type="entry name" value="Multidrug efflux transporter AcrB TolC docking domain, DN and DC subdomains"/>
    <property type="match status" value="2"/>
</dbReference>
<keyword evidence="1" id="KW-0812">Transmembrane</keyword>
<comment type="caution">
    <text evidence="2">The sequence shown here is derived from an EMBL/GenBank/DDBJ whole genome shotgun (WGS) entry which is preliminary data.</text>
</comment>
<dbReference type="PRINTS" id="PR00702">
    <property type="entry name" value="ACRIFLAVINRP"/>
</dbReference>
<keyword evidence="3" id="KW-1185">Reference proteome</keyword>
<dbReference type="SUPFAM" id="SSF82866">
    <property type="entry name" value="Multidrug efflux transporter AcrB transmembrane domain"/>
    <property type="match status" value="2"/>
</dbReference>
<name>A0ABV8PU38_9BACT</name>
<feature type="transmembrane region" description="Helical" evidence="1">
    <location>
        <begin position="893"/>
        <end position="912"/>
    </location>
</feature>
<accession>A0ABV8PU38</accession>
<organism evidence="2 3">
    <name type="scientific">Parasediminibacterium paludis</name>
    <dbReference type="NCBI Taxonomy" id="908966"/>
    <lineage>
        <taxon>Bacteria</taxon>
        <taxon>Pseudomonadati</taxon>
        <taxon>Bacteroidota</taxon>
        <taxon>Chitinophagia</taxon>
        <taxon>Chitinophagales</taxon>
        <taxon>Chitinophagaceae</taxon>
        <taxon>Parasediminibacterium</taxon>
    </lineage>
</organism>
<dbReference type="Gene3D" id="3.30.70.1320">
    <property type="entry name" value="Multidrug efflux transporter AcrB pore domain like"/>
    <property type="match status" value="1"/>
</dbReference>
<feature type="transmembrane region" description="Helical" evidence="1">
    <location>
        <begin position="333"/>
        <end position="352"/>
    </location>
</feature>
<feature type="transmembrane region" description="Helical" evidence="1">
    <location>
        <begin position="867"/>
        <end position="886"/>
    </location>
</feature>
<dbReference type="Proteomes" id="UP001595906">
    <property type="component" value="Unassembled WGS sequence"/>
</dbReference>
<dbReference type="RefSeq" id="WP_379013176.1">
    <property type="nucleotide sequence ID" value="NZ_JBHSDC010000012.1"/>
</dbReference>
<keyword evidence="1" id="KW-1133">Transmembrane helix</keyword>
<dbReference type="Gene3D" id="1.20.1640.10">
    <property type="entry name" value="Multidrug efflux transporter AcrB transmembrane domain"/>
    <property type="match status" value="2"/>
</dbReference>
<evidence type="ECO:0000313" key="3">
    <source>
        <dbReference type="Proteomes" id="UP001595906"/>
    </source>
</evidence>
<gene>
    <name evidence="2" type="ORF">ACFOW1_06990</name>
</gene>
<dbReference type="InterPro" id="IPR027463">
    <property type="entry name" value="AcrB_DN_DC_subdom"/>
</dbReference>
<reference evidence="3" key="1">
    <citation type="journal article" date="2019" name="Int. J. Syst. Evol. Microbiol.">
        <title>The Global Catalogue of Microorganisms (GCM) 10K type strain sequencing project: providing services to taxonomists for standard genome sequencing and annotation.</title>
        <authorList>
            <consortium name="The Broad Institute Genomics Platform"/>
            <consortium name="The Broad Institute Genome Sequencing Center for Infectious Disease"/>
            <person name="Wu L."/>
            <person name="Ma J."/>
        </authorList>
    </citation>
    <scope>NUCLEOTIDE SEQUENCE [LARGE SCALE GENOMIC DNA]</scope>
    <source>
        <strain evidence="3">CECT 8010</strain>
    </source>
</reference>
<keyword evidence="1" id="KW-0472">Membrane</keyword>
<dbReference type="EMBL" id="JBHSDC010000012">
    <property type="protein sequence ID" value="MFC4231628.1"/>
    <property type="molecule type" value="Genomic_DNA"/>
</dbReference>
<dbReference type="Gene3D" id="3.30.70.1430">
    <property type="entry name" value="Multidrug efflux transporter AcrB pore domain"/>
    <property type="match status" value="2"/>
</dbReference>
<evidence type="ECO:0000313" key="2">
    <source>
        <dbReference type="EMBL" id="MFC4231628.1"/>
    </source>
</evidence>
<protein>
    <submittedName>
        <fullName evidence="2">Efflux RND transporter permease subunit</fullName>
    </submittedName>
</protein>
<dbReference type="PANTHER" id="PTHR32063">
    <property type="match status" value="1"/>
</dbReference>
<feature type="transmembrane region" description="Helical" evidence="1">
    <location>
        <begin position="435"/>
        <end position="458"/>
    </location>
</feature>
<dbReference type="InterPro" id="IPR001036">
    <property type="entry name" value="Acrflvin-R"/>
</dbReference>
<dbReference type="SUPFAM" id="SSF82693">
    <property type="entry name" value="Multidrug efflux transporter AcrB pore domain, PN1, PN2, PC1 and PC2 subdomains"/>
    <property type="match status" value="2"/>
</dbReference>
<feature type="transmembrane region" description="Helical" evidence="1">
    <location>
        <begin position="464"/>
        <end position="489"/>
    </location>
</feature>
<dbReference type="PANTHER" id="PTHR32063:SF8">
    <property type="entry name" value="CATION EFFLUX PROTEIN"/>
    <property type="match status" value="1"/>
</dbReference>
<feature type="transmembrane region" description="Helical" evidence="1">
    <location>
        <begin position="12"/>
        <end position="30"/>
    </location>
</feature>
<feature type="transmembrane region" description="Helical" evidence="1">
    <location>
        <begin position="358"/>
        <end position="379"/>
    </location>
</feature>
<sequence length="1044" mass="113227">MNIIKGALQKPVTIIVAVLAIAFFSVMAINKMKIDIFPKMGLPTIYVAQPYGGLSPEQMEGFVTSYYEYHFLYVTGVKVVESKSIQGAAIIKIIFQEGTDMSQAMGEVVGYVNRARAFMPPGTVPPFVTRFDAGSVPVGQLVFSSDTKTLGEIQDLALFKVRPMFATLPGVSAPPPLGGNQKTVIIKINPDKIRDYNLNPDDVVQALAKANTITPAGNIRVGDQNIITQQNTTVDNIKELENIPLKLGAGASVYIKDVGNVELGSDVTTGYALINGKRSVYIPVTKRADASTWDVVKRVKAALPDMQAAVPDDIKVSYEFDQSGYVINALKSLVFEGGLGALLTGLMVLLFLGDRRSALIVILTIPLSLLAAIICLNAFGQTINIMTLGGLALAIGILVDEATVTIENIHTHLEMGKAKPRAIVDACLEIALPKLLILLCILAVFVPALFMTGIPAAMFLPLSLAVGFAMIASFILSQTFVPVAANWLLTNQLSHGSSHQLDTFKSKYKNWIQQFATNAKWVSPVFIVVSILCLVGLFLINGTEIFPKVDAGQAQVRLRLPTGTRVERTEEATKTLLAIVDSISHGKVDITSAFAGTQPPSFPVNYIHLWTGGPNEAIIKINLQQDAGIAIEDFKEAMRQRVAMAIPNAKISFEPGDIVEQVINLGSTNPIEIAVLGKNIAQSRAIAENLTKQLSTIDYLRDVQIATPLDYPTIKVDIDRVKAGQLGLTVDQISKSSVAATSSSRFTQPNYWLDKSTGTAYQVQVEFPQYKMNAPEQLELIPLSSNTNNPVFLRDVASWKKVNTLGEYDRINQQRYITITANIHNKDLGTAIKRVNEAIASLGELPKGVKINLRGQADLLDQTMRELQLGLFIAIVVIGMLLAISFQSFRLSFTILSVIPAVVAGSLLLLYITGKTLNIESYMGMIMAVGVAIANAILFITNAQQYQKQNNHLAYAMAASNRIRPILMTSLAMIVGMVPMAIGFGEGSSQTAPLGIAVIGGLVFSTISTLLFLPLIYKQLQGKKAYQHLSLDPNDVNSKFFDLN</sequence>
<feature type="transmembrane region" description="Helical" evidence="1">
    <location>
        <begin position="994"/>
        <end position="1017"/>
    </location>
</feature>
<dbReference type="Pfam" id="PF00873">
    <property type="entry name" value="ACR_tran"/>
    <property type="match status" value="1"/>
</dbReference>
<evidence type="ECO:0000256" key="1">
    <source>
        <dbReference type="SAM" id="Phobius"/>
    </source>
</evidence>
<dbReference type="Gene3D" id="3.30.2090.10">
    <property type="entry name" value="Multidrug efflux transporter AcrB TolC docking domain, DN and DC subdomains"/>
    <property type="match status" value="2"/>
</dbReference>
<feature type="transmembrane region" description="Helical" evidence="1">
    <location>
        <begin position="521"/>
        <end position="540"/>
    </location>
</feature>
<feature type="transmembrane region" description="Helical" evidence="1">
    <location>
        <begin position="963"/>
        <end position="982"/>
    </location>
</feature>
<dbReference type="Gene3D" id="3.30.70.1440">
    <property type="entry name" value="Multidrug efflux transporter AcrB pore domain"/>
    <property type="match status" value="1"/>
</dbReference>
<proteinExistence type="predicted"/>